<feature type="non-terminal residue" evidence="1">
    <location>
        <position position="1"/>
    </location>
</feature>
<protein>
    <submittedName>
        <fullName evidence="1">Uncharacterized protein</fullName>
    </submittedName>
</protein>
<evidence type="ECO:0000313" key="1">
    <source>
        <dbReference type="EMBL" id="PJC25440.1"/>
    </source>
</evidence>
<dbReference type="EMBL" id="PFSH01000003">
    <property type="protein sequence ID" value="PJC25440.1"/>
    <property type="molecule type" value="Genomic_DNA"/>
</dbReference>
<gene>
    <name evidence="1" type="ORF">CO056_00080</name>
</gene>
<dbReference type="AlphaFoldDB" id="A0A2M8ERS6"/>
<reference evidence="2" key="1">
    <citation type="submission" date="2017-09" db="EMBL/GenBank/DDBJ databases">
        <title>Depth-based differentiation of microbial function through sediment-hosted aquifers and enrichment of novel symbionts in the deep terrestrial subsurface.</title>
        <authorList>
            <person name="Probst A.J."/>
            <person name="Ladd B."/>
            <person name="Jarett J.K."/>
            <person name="Geller-Mcgrath D.E."/>
            <person name="Sieber C.M.K."/>
            <person name="Emerson J.B."/>
            <person name="Anantharaman K."/>
            <person name="Thomas B.C."/>
            <person name="Malmstrom R."/>
            <person name="Stieglmeier M."/>
            <person name="Klingl A."/>
            <person name="Woyke T."/>
            <person name="Ryan C.M."/>
            <person name="Banfield J.F."/>
        </authorList>
    </citation>
    <scope>NUCLEOTIDE SEQUENCE [LARGE SCALE GENOMIC DNA]</scope>
</reference>
<name>A0A2M8ERS6_9BACT</name>
<dbReference type="Proteomes" id="UP000230228">
    <property type="component" value="Unassembled WGS sequence"/>
</dbReference>
<evidence type="ECO:0000313" key="2">
    <source>
        <dbReference type="Proteomes" id="UP000230228"/>
    </source>
</evidence>
<proteinExistence type="predicted"/>
<accession>A0A2M8ERS6</accession>
<comment type="caution">
    <text evidence="1">The sequence shown here is derived from an EMBL/GenBank/DDBJ whole genome shotgun (WGS) entry which is preliminary data.</text>
</comment>
<sequence>ADQGKNLINQTDKLLAEIKKANSDFDKKTSKIIFDAQKTSKELDKMRLDEELEKIEKEGVRKMDKTVLEYLSSD</sequence>
<organism evidence="1 2">
    <name type="scientific">Candidatus Tagabacteria bacterium CG_4_9_14_0_2_um_filter_41_11</name>
    <dbReference type="NCBI Taxonomy" id="1975019"/>
    <lineage>
        <taxon>Bacteria</taxon>
        <taxon>Candidatus Tagaibacteriota</taxon>
    </lineage>
</organism>